<evidence type="ECO:0000256" key="4">
    <source>
        <dbReference type="ARBA" id="ARBA00023136"/>
    </source>
</evidence>
<sequence>MELKANLIWRFGVLGMSVFSPPVVSQVLFDDLTFIGAGVSVGESVFSREDDAQLNLQPYVFHHSDDGFIDGTLGNYSFLPWFGISGNLRVSPVSDDFNDIPVGIQDRDSSGELGVTLGTLGARLTYLHDVTDVHDGYELQLHLGRGFTTPIEGFTVSPYVEVDYRDKNLSSHLYSVSSDESTASGLSAFEASSTWVYKTGVIGLYDFSSHLVGISRFDLEHHDSASPLLQRDLGWTFSIGAAYRF</sequence>
<organism evidence="6">
    <name type="scientific">Vibrio sp. HB236076</name>
    <dbReference type="NCBI Taxonomy" id="3232307"/>
    <lineage>
        <taxon>Bacteria</taxon>
        <taxon>Pseudomonadati</taxon>
        <taxon>Pseudomonadota</taxon>
        <taxon>Gammaproteobacteria</taxon>
        <taxon>Vibrionales</taxon>
        <taxon>Vibrionaceae</taxon>
        <taxon>Vibrio</taxon>
    </lineage>
</organism>
<gene>
    <name evidence="6" type="ORF">AB0763_03155</name>
</gene>
<dbReference type="PANTHER" id="PTHR38776:SF1">
    <property type="entry name" value="MLTA-INTERACTING PROTEIN-RELATED"/>
    <property type="match status" value="1"/>
</dbReference>
<evidence type="ECO:0000256" key="2">
    <source>
        <dbReference type="ARBA" id="ARBA00005722"/>
    </source>
</evidence>
<keyword evidence="4" id="KW-0472">Membrane</keyword>
<dbReference type="AlphaFoldDB" id="A0AB39HG71"/>
<dbReference type="GO" id="GO:0009279">
    <property type="term" value="C:cell outer membrane"/>
    <property type="evidence" value="ECO:0007669"/>
    <property type="project" value="UniProtKB-SubCell"/>
</dbReference>
<dbReference type="RefSeq" id="WP_306101102.1">
    <property type="nucleotide sequence ID" value="NZ_CP162601.1"/>
</dbReference>
<dbReference type="InterPro" id="IPR010583">
    <property type="entry name" value="MipA"/>
</dbReference>
<dbReference type="Pfam" id="PF06629">
    <property type="entry name" value="MipA"/>
    <property type="match status" value="1"/>
</dbReference>
<evidence type="ECO:0000256" key="3">
    <source>
        <dbReference type="ARBA" id="ARBA00022729"/>
    </source>
</evidence>
<keyword evidence="3" id="KW-0732">Signal</keyword>
<evidence type="ECO:0000313" key="6">
    <source>
        <dbReference type="EMBL" id="XDK25660.1"/>
    </source>
</evidence>
<proteinExistence type="inferred from homology"/>
<comment type="similarity">
    <text evidence="2">Belongs to the MipA/OmpV family.</text>
</comment>
<protein>
    <submittedName>
        <fullName evidence="6">MipA/OmpV family protein</fullName>
    </submittedName>
</protein>
<comment type="subcellular location">
    <subcellularLocation>
        <location evidence="1">Cell outer membrane</location>
    </subcellularLocation>
</comment>
<dbReference type="EMBL" id="CP162601">
    <property type="protein sequence ID" value="XDK25660.1"/>
    <property type="molecule type" value="Genomic_DNA"/>
</dbReference>
<evidence type="ECO:0000256" key="5">
    <source>
        <dbReference type="ARBA" id="ARBA00023237"/>
    </source>
</evidence>
<dbReference type="KEGG" id="vih:AB0763_03155"/>
<dbReference type="PANTHER" id="PTHR38776">
    <property type="entry name" value="MLTA-INTERACTING PROTEIN-RELATED"/>
    <property type="match status" value="1"/>
</dbReference>
<name>A0AB39HG71_9VIBR</name>
<keyword evidence="5" id="KW-0998">Cell outer membrane</keyword>
<accession>A0AB39HG71</accession>
<evidence type="ECO:0000256" key="1">
    <source>
        <dbReference type="ARBA" id="ARBA00004442"/>
    </source>
</evidence>
<reference evidence="6" key="1">
    <citation type="submission" date="2024-07" db="EMBL/GenBank/DDBJ databases">
        <title>Genome Analysis of a Potential Novel Vibrio Species Secreting pH- and Thermo-stable Alginate Lyase and its Application in Producing Alginate Oligosaccharides.</title>
        <authorList>
            <person name="Huang H."/>
            <person name="Bao K."/>
        </authorList>
    </citation>
    <scope>NUCLEOTIDE SEQUENCE</scope>
    <source>
        <strain evidence="6">HB236076</strain>
    </source>
</reference>